<organism evidence="1 2">
    <name type="scientific">Deinococcus radiotolerans</name>
    <dbReference type="NCBI Taxonomy" id="1309407"/>
    <lineage>
        <taxon>Bacteria</taxon>
        <taxon>Thermotogati</taxon>
        <taxon>Deinococcota</taxon>
        <taxon>Deinococci</taxon>
        <taxon>Deinococcales</taxon>
        <taxon>Deinococcaceae</taxon>
        <taxon>Deinococcus</taxon>
    </lineage>
</organism>
<proteinExistence type="predicted"/>
<name>A0ABQ2FQ61_9DEIO</name>
<dbReference type="SUPFAM" id="SSF48452">
    <property type="entry name" value="TPR-like"/>
    <property type="match status" value="1"/>
</dbReference>
<dbReference type="InterPro" id="IPR011990">
    <property type="entry name" value="TPR-like_helical_dom_sf"/>
</dbReference>
<accession>A0ABQ2FQ61</accession>
<dbReference type="EMBL" id="BMPE01000021">
    <property type="protein sequence ID" value="GGL15567.1"/>
    <property type="molecule type" value="Genomic_DNA"/>
</dbReference>
<protein>
    <submittedName>
        <fullName evidence="1">Uncharacterized protein</fullName>
    </submittedName>
</protein>
<sequence>MNYGDPAIWDDLWAHNKPGDLVTRLQRDRHATPDWHARYVHALAASGEVEEAGELVENAIGMYEGQPGANLDLLRSMRLQLLITNRKYAETLAEAQIIRSVNPRSMEAACFVQYAVAYSHLALGRPLEALLHIGQALGLSTVLDLPHRTRVNQMLWTTIMRSMGKDVPKQVQLNILASPHAVTAWHGAVNLAEGCLYNGDYEQAADYAQKHKLPHLERIARALMGDFSMPPSGQKWSDRLVEGFRAASEMRYADIPVLETDSMQISGYGRLLNALRSMHAGAVTSFDTQLGDAPHARDQRVYWTALRLMAVLDGLIEDNPAQLMHDAIEALVALPQQAHVIRLLEAGSPRAALLLAHAPDSRLRGMFSGLTTPLLMDAHVTNHAKIRVPPQAAAHLIHKSIGVKMVINGGHMGKYRDRLERHGLTEHRIVNVGDLYRYAEVLARASTGGVAEAWEGVMLRLRRASPVLDEALLSRIED</sequence>
<dbReference type="Proteomes" id="UP000604341">
    <property type="component" value="Unassembled WGS sequence"/>
</dbReference>
<reference evidence="2" key="1">
    <citation type="journal article" date="2019" name="Int. J. Syst. Evol. Microbiol.">
        <title>The Global Catalogue of Microorganisms (GCM) 10K type strain sequencing project: providing services to taxonomists for standard genome sequencing and annotation.</title>
        <authorList>
            <consortium name="The Broad Institute Genomics Platform"/>
            <consortium name="The Broad Institute Genome Sequencing Center for Infectious Disease"/>
            <person name="Wu L."/>
            <person name="Ma J."/>
        </authorList>
    </citation>
    <scope>NUCLEOTIDE SEQUENCE [LARGE SCALE GENOMIC DNA]</scope>
    <source>
        <strain evidence="2">JCM 19173</strain>
    </source>
</reference>
<dbReference type="Gene3D" id="1.25.40.10">
    <property type="entry name" value="Tetratricopeptide repeat domain"/>
    <property type="match status" value="1"/>
</dbReference>
<dbReference type="RefSeq" id="WP_189070565.1">
    <property type="nucleotide sequence ID" value="NZ_BMPE01000021.1"/>
</dbReference>
<evidence type="ECO:0000313" key="1">
    <source>
        <dbReference type="EMBL" id="GGL15567.1"/>
    </source>
</evidence>
<gene>
    <name evidence="1" type="ORF">GCM10010844_38070</name>
</gene>
<keyword evidence="2" id="KW-1185">Reference proteome</keyword>
<evidence type="ECO:0000313" key="2">
    <source>
        <dbReference type="Proteomes" id="UP000604341"/>
    </source>
</evidence>
<comment type="caution">
    <text evidence="1">The sequence shown here is derived from an EMBL/GenBank/DDBJ whole genome shotgun (WGS) entry which is preliminary data.</text>
</comment>